<proteinExistence type="predicted"/>
<gene>
    <name evidence="1" type="ORF">GCM10010403_14410</name>
</gene>
<reference evidence="1 2" key="1">
    <citation type="journal article" date="2019" name="Int. J. Syst. Evol. Microbiol.">
        <title>The Global Catalogue of Microorganisms (GCM) 10K type strain sequencing project: providing services to taxonomists for standard genome sequencing and annotation.</title>
        <authorList>
            <consortium name="The Broad Institute Genomics Platform"/>
            <consortium name="The Broad Institute Genome Sequencing Center for Infectious Disease"/>
            <person name="Wu L."/>
            <person name="Ma J."/>
        </authorList>
    </citation>
    <scope>NUCLEOTIDE SEQUENCE [LARGE SCALE GENOMIC DNA]</scope>
    <source>
        <strain evidence="1 2">JCM 6238</strain>
    </source>
</reference>
<name>A0ABN3F9Z3_9ACTN</name>
<organism evidence="1 2">
    <name type="scientific">Glycomyces rutgersensis</name>
    <dbReference type="NCBI Taxonomy" id="58115"/>
    <lineage>
        <taxon>Bacteria</taxon>
        <taxon>Bacillati</taxon>
        <taxon>Actinomycetota</taxon>
        <taxon>Actinomycetes</taxon>
        <taxon>Glycomycetales</taxon>
        <taxon>Glycomycetaceae</taxon>
        <taxon>Glycomyces</taxon>
    </lineage>
</organism>
<sequence length="175" mass="19130">MARRNVGIARVPMQDDLGHHMVPDRMRYLERWDLPGTELYVDDEVGDGQLTSTGRGFPVIALLGHAGGVLHNVTWQAPAGVWTATERVQIKAKLAEVLANRDQFELGGMRFRPHVATDRLSGQPMVYVYRTDVHPEALVAVSGPAGLALTPEHRYLDVATLGQATKECLAGRAAP</sequence>
<accession>A0ABN3F9Z3</accession>
<comment type="caution">
    <text evidence="1">The sequence shown here is derived from an EMBL/GenBank/DDBJ whole genome shotgun (WGS) entry which is preliminary data.</text>
</comment>
<dbReference type="Proteomes" id="UP001501584">
    <property type="component" value="Unassembled WGS sequence"/>
</dbReference>
<dbReference type="EMBL" id="BAAASX010000002">
    <property type="protein sequence ID" value="GAA2325208.1"/>
    <property type="molecule type" value="Genomic_DNA"/>
</dbReference>
<evidence type="ECO:0000313" key="1">
    <source>
        <dbReference type="EMBL" id="GAA2325208.1"/>
    </source>
</evidence>
<keyword evidence="2" id="KW-1185">Reference proteome</keyword>
<protein>
    <submittedName>
        <fullName evidence="1">Uncharacterized protein</fullName>
    </submittedName>
</protein>
<evidence type="ECO:0000313" key="2">
    <source>
        <dbReference type="Proteomes" id="UP001501584"/>
    </source>
</evidence>